<dbReference type="EMBL" id="KZ999801">
    <property type="protein sequence ID" value="RKO84723.1"/>
    <property type="molecule type" value="Genomic_DNA"/>
</dbReference>
<dbReference type="GO" id="GO:0061640">
    <property type="term" value="P:cytoskeleton-dependent cytokinesis"/>
    <property type="evidence" value="ECO:0007669"/>
    <property type="project" value="InterPro"/>
</dbReference>
<evidence type="ECO:0000313" key="3">
    <source>
        <dbReference type="Proteomes" id="UP000269721"/>
    </source>
</evidence>
<dbReference type="OrthoDB" id="16729at2759"/>
<feature type="region of interest" description="Disordered" evidence="1">
    <location>
        <begin position="231"/>
        <end position="255"/>
    </location>
</feature>
<dbReference type="GO" id="GO:0005869">
    <property type="term" value="C:dynactin complex"/>
    <property type="evidence" value="ECO:0007669"/>
    <property type="project" value="InterPro"/>
</dbReference>
<dbReference type="PANTHER" id="PTHR28360:SF1">
    <property type="entry name" value="DYNACTIN SUBUNIT 3"/>
    <property type="match status" value="1"/>
</dbReference>
<evidence type="ECO:0000256" key="1">
    <source>
        <dbReference type="SAM" id="MobiDB-lite"/>
    </source>
</evidence>
<gene>
    <name evidence="2" type="ORF">BDK51DRAFT_50812</name>
</gene>
<dbReference type="InterPro" id="IPR009991">
    <property type="entry name" value="DCTN3"/>
</dbReference>
<dbReference type="Pfam" id="PF07426">
    <property type="entry name" value="Dynactin_p22"/>
    <property type="match status" value="1"/>
</dbReference>
<accession>A0A4P9W0S6</accession>
<dbReference type="Proteomes" id="UP000269721">
    <property type="component" value="Unassembled WGS sequence"/>
</dbReference>
<evidence type="ECO:0000313" key="2">
    <source>
        <dbReference type="EMBL" id="RKO84723.1"/>
    </source>
</evidence>
<proteinExistence type="predicted"/>
<protein>
    <submittedName>
        <fullName evidence="2">Uncharacterized protein</fullName>
    </submittedName>
</protein>
<keyword evidence="3" id="KW-1185">Reference proteome</keyword>
<feature type="compositionally biased region" description="Low complexity" evidence="1">
    <location>
        <begin position="284"/>
        <end position="295"/>
    </location>
</feature>
<sequence>MRLDGQLKDLIEDRTNEMERSALDNSAKREIVLASEQELLQMAKQLEQIESLQGGVDIPILQGIFSGSRYGGDADLEHLAPRLTVIKGRYPSQSGDLEKLRERFVASLDSYNQFVASLSDVFIWYEDILSTLEKAVLRAEGAQTSDTTIAYQRLAGTGGGLPAAVPQIFVHIQLPVSGLRLGMVKQLQPDQLLWVEGLGTSLAAVLPSNERQIDETSPMVSVGAAIQRHPLGSLDPTDFKRSPGRRSPIILSDPSFVPDSVDPTITCANDIHRTNIVRRRAPRAPRGPARASGSPHLPQAPVSVDAHPRRLQGFAAVLSSRGPGTAGGDH</sequence>
<feature type="region of interest" description="Disordered" evidence="1">
    <location>
        <begin position="278"/>
        <end position="302"/>
    </location>
</feature>
<reference evidence="3" key="1">
    <citation type="journal article" date="2018" name="Nat. Microbiol.">
        <title>Leveraging single-cell genomics to expand the fungal tree of life.</title>
        <authorList>
            <person name="Ahrendt S.R."/>
            <person name="Quandt C.A."/>
            <person name="Ciobanu D."/>
            <person name="Clum A."/>
            <person name="Salamov A."/>
            <person name="Andreopoulos B."/>
            <person name="Cheng J.F."/>
            <person name="Woyke T."/>
            <person name="Pelin A."/>
            <person name="Henrissat B."/>
            <person name="Reynolds N.K."/>
            <person name="Benny G.L."/>
            <person name="Smith M.E."/>
            <person name="James T.Y."/>
            <person name="Grigoriev I.V."/>
        </authorList>
    </citation>
    <scope>NUCLEOTIDE SEQUENCE [LARGE SCALE GENOMIC DNA]</scope>
</reference>
<dbReference type="AlphaFoldDB" id="A0A4P9W0S6"/>
<name>A0A4P9W0S6_9FUNG</name>
<dbReference type="PANTHER" id="PTHR28360">
    <property type="entry name" value="DYNACTIN SUBUNIT 3"/>
    <property type="match status" value="1"/>
</dbReference>
<organism evidence="2 3">
    <name type="scientific">Blyttiomyces helicus</name>
    <dbReference type="NCBI Taxonomy" id="388810"/>
    <lineage>
        <taxon>Eukaryota</taxon>
        <taxon>Fungi</taxon>
        <taxon>Fungi incertae sedis</taxon>
        <taxon>Chytridiomycota</taxon>
        <taxon>Chytridiomycota incertae sedis</taxon>
        <taxon>Chytridiomycetes</taxon>
        <taxon>Chytridiomycetes incertae sedis</taxon>
        <taxon>Blyttiomyces</taxon>
    </lineage>
</organism>